<proteinExistence type="predicted"/>
<sequence length="49" mass="5564">MPFIASILHVYTATVVYSSYHTIQSKEESTPAHSRNNRQRPRISCLSSV</sequence>
<dbReference type="EMBL" id="CM008050">
    <property type="protein sequence ID" value="PVH37874.1"/>
    <property type="molecule type" value="Genomic_DNA"/>
</dbReference>
<evidence type="ECO:0000313" key="2">
    <source>
        <dbReference type="EMBL" id="PVH37874.1"/>
    </source>
</evidence>
<evidence type="ECO:0000256" key="1">
    <source>
        <dbReference type="SAM" id="MobiDB-lite"/>
    </source>
</evidence>
<dbReference type="Proteomes" id="UP000243499">
    <property type="component" value="Chromosome 5"/>
</dbReference>
<dbReference type="Gramene" id="PVH37874">
    <property type="protein sequence ID" value="PVH37874"/>
    <property type="gene ID" value="PAHAL_5G110000"/>
</dbReference>
<accession>A0A2T8IJM4</accession>
<reference evidence="2" key="1">
    <citation type="submission" date="2018-04" db="EMBL/GenBank/DDBJ databases">
        <title>WGS assembly of Panicum hallii.</title>
        <authorList>
            <person name="Lovell J."/>
            <person name="Jenkins J."/>
            <person name="Lowry D."/>
            <person name="Mamidi S."/>
            <person name="Sreedasyam A."/>
            <person name="Weng X."/>
            <person name="Barry K."/>
            <person name="Bonette J."/>
            <person name="Campitelli B."/>
            <person name="Daum C."/>
            <person name="Gordon S."/>
            <person name="Gould B."/>
            <person name="Lipzen A."/>
            <person name="Macqueen A."/>
            <person name="Palacio-Mejia J."/>
            <person name="Plott C."/>
            <person name="Shakirov E."/>
            <person name="Shu S."/>
            <person name="Yoshinaga Y."/>
            <person name="Zane M."/>
            <person name="Rokhsar D."/>
            <person name="Grimwood J."/>
            <person name="Schmutz J."/>
            <person name="Juenger T."/>
        </authorList>
    </citation>
    <scope>NUCLEOTIDE SEQUENCE [LARGE SCALE GENOMIC DNA]</scope>
    <source>
        <strain evidence="2">FIL2</strain>
    </source>
</reference>
<feature type="region of interest" description="Disordered" evidence="1">
    <location>
        <begin position="25"/>
        <end position="49"/>
    </location>
</feature>
<gene>
    <name evidence="2" type="ORF">PAHAL_5G110000</name>
</gene>
<name>A0A2T8IJM4_9POAL</name>
<protein>
    <submittedName>
        <fullName evidence="2">Uncharacterized protein</fullName>
    </submittedName>
</protein>
<dbReference type="AlphaFoldDB" id="A0A2T8IJM4"/>
<organism evidence="2">
    <name type="scientific">Panicum hallii</name>
    <dbReference type="NCBI Taxonomy" id="206008"/>
    <lineage>
        <taxon>Eukaryota</taxon>
        <taxon>Viridiplantae</taxon>
        <taxon>Streptophyta</taxon>
        <taxon>Embryophyta</taxon>
        <taxon>Tracheophyta</taxon>
        <taxon>Spermatophyta</taxon>
        <taxon>Magnoliopsida</taxon>
        <taxon>Liliopsida</taxon>
        <taxon>Poales</taxon>
        <taxon>Poaceae</taxon>
        <taxon>PACMAD clade</taxon>
        <taxon>Panicoideae</taxon>
        <taxon>Panicodae</taxon>
        <taxon>Paniceae</taxon>
        <taxon>Panicinae</taxon>
        <taxon>Panicum</taxon>
        <taxon>Panicum sect. Panicum</taxon>
    </lineage>
</organism>